<dbReference type="AlphaFoldDB" id="A0A3J4M658"/>
<accession>A0A3J4M658</accession>
<dbReference type="EMBL" id="RMTL01000001">
    <property type="protein sequence ID" value="MFK54947.1"/>
    <property type="molecule type" value="Genomic_DNA"/>
</dbReference>
<gene>
    <name evidence="1" type="ORF">EEM01_01550</name>
</gene>
<sequence>MPTDDRTSLESNLFALTVFIERHLTDSLYLARYCRPGRRRHRVLCWCSVVSSELIMSPLVKVFHPEPMAGLRQITGRR</sequence>
<protein>
    <submittedName>
        <fullName evidence="1">Uncharacterized protein</fullName>
    </submittedName>
</protein>
<proteinExistence type="predicted"/>
<reference evidence="1 2" key="1">
    <citation type="submission" date="2018-11" db="EMBL/GenBank/DDBJ databases">
        <authorList>
            <consortium name="PulseNet: The National Subtyping Network for Foodborne Disease Surveillance"/>
            <person name="Tarr C.L."/>
            <person name="Trees E."/>
            <person name="Katz L.S."/>
            <person name="Carleton-Romer H.A."/>
            <person name="Stroika S."/>
            <person name="Kucerova Z."/>
            <person name="Roache K.F."/>
            <person name="Sabol A.L."/>
            <person name="Besser J."/>
            <person name="Gerner-Smidt P."/>
        </authorList>
    </citation>
    <scope>NUCLEOTIDE SEQUENCE [LARGE SCALE GENOMIC DNA]</scope>
    <source>
        <strain evidence="1 2">PNUSAS059842</strain>
    </source>
</reference>
<evidence type="ECO:0000313" key="2">
    <source>
        <dbReference type="Proteomes" id="UP000839509"/>
    </source>
</evidence>
<name>A0A3J4M658_SALER</name>
<organism evidence="1 2">
    <name type="scientific">Salmonella enterica</name>
    <name type="common">Salmonella choleraesuis</name>
    <dbReference type="NCBI Taxonomy" id="28901"/>
    <lineage>
        <taxon>Bacteria</taxon>
        <taxon>Pseudomonadati</taxon>
        <taxon>Pseudomonadota</taxon>
        <taxon>Gammaproteobacteria</taxon>
        <taxon>Enterobacterales</taxon>
        <taxon>Enterobacteriaceae</taxon>
        <taxon>Salmonella</taxon>
    </lineage>
</organism>
<evidence type="ECO:0000313" key="1">
    <source>
        <dbReference type="EMBL" id="MFK54947.1"/>
    </source>
</evidence>
<comment type="caution">
    <text evidence="1">The sequence shown here is derived from an EMBL/GenBank/DDBJ whole genome shotgun (WGS) entry which is preliminary data.</text>
</comment>
<dbReference type="Proteomes" id="UP000839509">
    <property type="component" value="Unassembled WGS sequence"/>
</dbReference>